<dbReference type="InterPro" id="IPR006155">
    <property type="entry name" value="Josephin"/>
</dbReference>
<dbReference type="PROSITE" id="PS50957">
    <property type="entry name" value="JOSEPHIN"/>
    <property type="match status" value="1"/>
</dbReference>
<comment type="caution">
    <text evidence="9">The sequence shown here is derived from an EMBL/GenBank/DDBJ whole genome shotgun (WGS) entry which is preliminary data.</text>
</comment>
<proteinExistence type="predicted"/>
<evidence type="ECO:0000256" key="2">
    <source>
        <dbReference type="ARBA" id="ARBA00012759"/>
    </source>
</evidence>
<feature type="active site" evidence="6">
    <location>
        <position position="137"/>
    </location>
</feature>
<organism evidence="9 10">
    <name type="scientific">Camellia sinensis var. sinensis</name>
    <name type="common">China tea</name>
    <dbReference type="NCBI Taxonomy" id="542762"/>
    <lineage>
        <taxon>Eukaryota</taxon>
        <taxon>Viridiplantae</taxon>
        <taxon>Streptophyta</taxon>
        <taxon>Embryophyta</taxon>
        <taxon>Tracheophyta</taxon>
        <taxon>Spermatophyta</taxon>
        <taxon>Magnoliopsida</taxon>
        <taxon>eudicotyledons</taxon>
        <taxon>Gunneridae</taxon>
        <taxon>Pentapetalae</taxon>
        <taxon>asterids</taxon>
        <taxon>Ericales</taxon>
        <taxon>Theaceae</taxon>
        <taxon>Camellia</taxon>
    </lineage>
</organism>
<reference evidence="9 10" key="1">
    <citation type="journal article" date="2018" name="Proc. Natl. Acad. Sci. U.S.A.">
        <title>Draft genome sequence of Camellia sinensis var. sinensis provides insights into the evolution of the tea genome and tea quality.</title>
        <authorList>
            <person name="Wei C."/>
            <person name="Yang H."/>
            <person name="Wang S."/>
            <person name="Zhao J."/>
            <person name="Liu C."/>
            <person name="Gao L."/>
            <person name="Xia E."/>
            <person name="Lu Y."/>
            <person name="Tai Y."/>
            <person name="She G."/>
            <person name="Sun J."/>
            <person name="Cao H."/>
            <person name="Tong W."/>
            <person name="Gao Q."/>
            <person name="Li Y."/>
            <person name="Deng W."/>
            <person name="Jiang X."/>
            <person name="Wang W."/>
            <person name="Chen Q."/>
            <person name="Zhang S."/>
            <person name="Li H."/>
            <person name="Wu J."/>
            <person name="Wang P."/>
            <person name="Li P."/>
            <person name="Shi C."/>
            <person name="Zheng F."/>
            <person name="Jian J."/>
            <person name="Huang B."/>
            <person name="Shan D."/>
            <person name="Shi M."/>
            <person name="Fang C."/>
            <person name="Yue Y."/>
            <person name="Li F."/>
            <person name="Li D."/>
            <person name="Wei S."/>
            <person name="Han B."/>
            <person name="Jiang C."/>
            <person name="Yin Y."/>
            <person name="Xia T."/>
            <person name="Zhang Z."/>
            <person name="Bennetzen J.L."/>
            <person name="Zhao S."/>
            <person name="Wan X."/>
        </authorList>
    </citation>
    <scope>NUCLEOTIDE SEQUENCE [LARGE SCALE GENOMIC DNA]</scope>
    <source>
        <strain evidence="10">cv. Shuchazao</strain>
        <tissue evidence="9">Leaf</tissue>
    </source>
</reference>
<dbReference type="GO" id="GO:0016579">
    <property type="term" value="P:protein deubiquitination"/>
    <property type="evidence" value="ECO:0007669"/>
    <property type="project" value="InterPro"/>
</dbReference>
<gene>
    <name evidence="9" type="ORF">TEA_025663</name>
</gene>
<name>A0A4S4F093_CAMSN</name>
<dbReference type="GO" id="GO:0006508">
    <property type="term" value="P:proteolysis"/>
    <property type="evidence" value="ECO:0007669"/>
    <property type="project" value="UniProtKB-KW"/>
</dbReference>
<evidence type="ECO:0000256" key="5">
    <source>
        <dbReference type="ARBA" id="ARBA00022801"/>
    </source>
</evidence>
<dbReference type="STRING" id="542762.A0A4S4F093"/>
<dbReference type="Pfam" id="PF02099">
    <property type="entry name" value="Josephin"/>
    <property type="match status" value="1"/>
</dbReference>
<dbReference type="GO" id="GO:0004843">
    <property type="term" value="F:cysteine-type deubiquitinase activity"/>
    <property type="evidence" value="ECO:0007669"/>
    <property type="project" value="UniProtKB-EC"/>
</dbReference>
<evidence type="ECO:0000256" key="1">
    <source>
        <dbReference type="ARBA" id="ARBA00000707"/>
    </source>
</evidence>
<keyword evidence="5 6" id="KW-0378">Hydrolase</keyword>
<dbReference type="Proteomes" id="UP000306102">
    <property type="component" value="Unassembled WGS sequence"/>
</dbReference>
<evidence type="ECO:0000256" key="4">
    <source>
        <dbReference type="ARBA" id="ARBA00022786"/>
    </source>
</evidence>
<keyword evidence="10" id="KW-1185">Reference proteome</keyword>
<evidence type="ECO:0000256" key="3">
    <source>
        <dbReference type="ARBA" id="ARBA00022670"/>
    </source>
</evidence>
<dbReference type="AlphaFoldDB" id="A0A4S4F093"/>
<evidence type="ECO:0000313" key="9">
    <source>
        <dbReference type="EMBL" id="THG22818.1"/>
    </source>
</evidence>
<dbReference type="InterPro" id="IPR040053">
    <property type="entry name" value="JOSD1/2"/>
</dbReference>
<feature type="domain" description="Josephin" evidence="8">
    <location>
        <begin position="12"/>
        <end position="199"/>
    </location>
</feature>
<dbReference type="SMART" id="SM01246">
    <property type="entry name" value="Josephin"/>
    <property type="match status" value="1"/>
</dbReference>
<dbReference type="PANTHER" id="PTHR13291:SF0">
    <property type="entry name" value="JOSEPHIN-LIKE PROTEIN"/>
    <property type="match status" value="1"/>
</dbReference>
<dbReference type="EC" id="3.4.19.12" evidence="2"/>
<dbReference type="EMBL" id="SDRB02000669">
    <property type="protein sequence ID" value="THG22818.1"/>
    <property type="molecule type" value="Genomic_DNA"/>
</dbReference>
<evidence type="ECO:0000256" key="7">
    <source>
        <dbReference type="SAM" id="MobiDB-lite"/>
    </source>
</evidence>
<dbReference type="Gene3D" id="3.90.70.40">
    <property type="match status" value="1"/>
</dbReference>
<keyword evidence="3" id="KW-0645">Protease</keyword>
<feature type="compositionally biased region" description="Basic residues" evidence="7">
    <location>
        <begin position="308"/>
        <end position="318"/>
    </location>
</feature>
<feature type="active site" evidence="6">
    <location>
        <position position="152"/>
    </location>
</feature>
<evidence type="ECO:0000256" key="6">
    <source>
        <dbReference type="PROSITE-ProRule" id="PRU00331"/>
    </source>
</evidence>
<accession>A0A4S4F093</accession>
<dbReference type="PANTHER" id="PTHR13291">
    <property type="entry name" value="JOSEPHIN 1, 2"/>
    <property type="match status" value="1"/>
</dbReference>
<comment type="catalytic activity">
    <reaction evidence="1">
        <text>Thiol-dependent hydrolysis of ester, thioester, amide, peptide and isopeptide bonds formed by the C-terminal Gly of ubiquitin (a 76-residue protein attached to proteins as an intracellular targeting signal).</text>
        <dbReference type="EC" id="3.4.19.12"/>
    </reaction>
</comment>
<evidence type="ECO:0000313" key="10">
    <source>
        <dbReference type="Proteomes" id="UP000306102"/>
    </source>
</evidence>
<sequence length="371" mass="42348">MEEEKDKKKKAQGEVYHERQRLQFCLLHSLNNLLQEKGAFTRAHLNAIAEKLNHDDPNKGTWTPVSVIFKPHHNALTGNYDINVLIAALEEKGKKVIWHDKRSGASSIDLDEPVDKLMGIVLNVPVRKYGGLWRGRHWVTLKKIEGVWYNLDSDFSAPHSFKDTEEVREFLDAIIGGGAEVLLVMNDKRYVDCSASRTIGDHTTDTPVVLGDDLLNSRAHLQEISNFSHHFSTCSAIFKKPHLSFSHYPYSGDSRWGGSDMVRWVVKRLGPLGSKALGFSCSPQNDAALWTEIWEKRKSAIERERRIYQKKKKKRNPRERRDEGGIPTGDRHRLRAICQQRPPELNCTFASRQSLRRGLVCLGGFMSQEID</sequence>
<protein>
    <recommendedName>
        <fullName evidence="2">ubiquitinyl hydrolase 1</fullName>
        <ecNumber evidence="2">3.4.19.12</ecNumber>
    </recommendedName>
</protein>
<evidence type="ECO:0000259" key="8">
    <source>
        <dbReference type="PROSITE" id="PS50957"/>
    </source>
</evidence>
<feature type="region of interest" description="Disordered" evidence="7">
    <location>
        <begin position="307"/>
        <end position="332"/>
    </location>
</feature>
<feature type="active site" evidence="6">
    <location>
        <position position="25"/>
    </location>
</feature>
<keyword evidence="4" id="KW-0833">Ubl conjugation pathway</keyword>